<evidence type="ECO:0000313" key="2">
    <source>
        <dbReference type="EMBL" id="KAK6501535.1"/>
    </source>
</evidence>
<evidence type="ECO:0000256" key="1">
    <source>
        <dbReference type="SAM" id="MobiDB-lite"/>
    </source>
</evidence>
<reference evidence="2 3" key="1">
    <citation type="submission" date="2023-08" db="EMBL/GenBank/DDBJ databases">
        <authorList>
            <person name="Palmer J.M."/>
        </authorList>
    </citation>
    <scope>NUCLEOTIDE SEQUENCE [LARGE SCALE GENOMIC DNA]</scope>
    <source>
        <strain evidence="2 3">TWF481</strain>
    </source>
</reference>
<organism evidence="2 3">
    <name type="scientific">Arthrobotrys musiformis</name>
    <dbReference type="NCBI Taxonomy" id="47236"/>
    <lineage>
        <taxon>Eukaryota</taxon>
        <taxon>Fungi</taxon>
        <taxon>Dikarya</taxon>
        <taxon>Ascomycota</taxon>
        <taxon>Pezizomycotina</taxon>
        <taxon>Orbiliomycetes</taxon>
        <taxon>Orbiliales</taxon>
        <taxon>Orbiliaceae</taxon>
        <taxon>Arthrobotrys</taxon>
    </lineage>
</organism>
<feature type="compositionally biased region" description="Polar residues" evidence="1">
    <location>
        <begin position="18"/>
        <end position="32"/>
    </location>
</feature>
<keyword evidence="3" id="KW-1185">Reference proteome</keyword>
<name>A0AAV9W5J5_9PEZI</name>
<feature type="region of interest" description="Disordered" evidence="1">
    <location>
        <begin position="1"/>
        <end position="39"/>
    </location>
</feature>
<gene>
    <name evidence="2" type="ORF">TWF481_009372</name>
</gene>
<protein>
    <submittedName>
        <fullName evidence="2">Uncharacterized protein</fullName>
    </submittedName>
</protein>
<evidence type="ECO:0000313" key="3">
    <source>
        <dbReference type="Proteomes" id="UP001370758"/>
    </source>
</evidence>
<proteinExistence type="predicted"/>
<comment type="caution">
    <text evidence="2">The sequence shown here is derived from an EMBL/GenBank/DDBJ whole genome shotgun (WGS) entry which is preliminary data.</text>
</comment>
<dbReference type="Proteomes" id="UP001370758">
    <property type="component" value="Unassembled WGS sequence"/>
</dbReference>
<dbReference type="EMBL" id="JAVHJL010000006">
    <property type="protein sequence ID" value="KAK6501535.1"/>
    <property type="molecule type" value="Genomic_DNA"/>
</dbReference>
<sequence>MPAQIKNQGPQEAPRGPVSSSNMESTSASGVNNDRGEIQIGIGAGAAQVRAGHVPNAQLTEENLKQIPTNLQYSFEKWLSE</sequence>
<accession>A0AAV9W5J5</accession>
<feature type="compositionally biased region" description="Polar residues" evidence="1">
    <location>
        <begin position="1"/>
        <end position="10"/>
    </location>
</feature>
<dbReference type="AlphaFoldDB" id="A0AAV9W5J5"/>